<dbReference type="InterPro" id="IPR058580">
    <property type="entry name" value="DUF2828"/>
</dbReference>
<evidence type="ECO:0000313" key="5">
    <source>
        <dbReference type="Proteomes" id="UP000053144"/>
    </source>
</evidence>
<dbReference type="InterPro" id="IPR011205">
    <property type="entry name" value="UCP015417_vWA"/>
</dbReference>
<sequence>MSNPTLIGPPELYIAEPTATLAQTIPDPASIPTVTCTTPSDPFMNLMVSAFNTTSTPNMTLMENLSPTFLTTGNPCLDFFFHVVPDTPPATFLQRLKLVVFPREEYNEYEGVEEAHYAYRVRDRLRKEVLVPLRKVLELPEVFIGDNRWDLIPYNRVASVAMEFYKDKFLKHDKERFKAYLKDVESGKSTIVVGASLPHRIIRSLDNGDCEDVTELQWKRVVDDLKKKGMMKSCLVVCDVSGIWKKGFGDVVPQMIFWNLRDSKATPMPGTQKAVALPCGFSKNLLALLLDKEGAKLRRILHFSTLFLYVAFSVFYNAVFGQTFSRRRRGVRQTPQRRFLV</sequence>
<keyword evidence="1" id="KW-0472">Membrane</keyword>
<accession>A0A0L9TVD4</accession>
<evidence type="ECO:0000256" key="1">
    <source>
        <dbReference type="SAM" id="Phobius"/>
    </source>
</evidence>
<dbReference type="EMBL" id="CM003372">
    <property type="protein sequence ID" value="KOM34377.1"/>
    <property type="molecule type" value="Genomic_DNA"/>
</dbReference>
<dbReference type="PANTHER" id="PTHR31373">
    <property type="entry name" value="OS06G0652100 PROTEIN"/>
    <property type="match status" value="1"/>
</dbReference>
<dbReference type="Pfam" id="PF25043">
    <property type="entry name" value="DUF7788"/>
    <property type="match status" value="1"/>
</dbReference>
<feature type="domain" description="DUF2828" evidence="2">
    <location>
        <begin position="100"/>
        <end position="231"/>
    </location>
</feature>
<evidence type="ECO:0000313" key="4">
    <source>
        <dbReference type="EMBL" id="KOM34377.1"/>
    </source>
</evidence>
<protein>
    <submittedName>
        <fullName evidence="4">Uncharacterized protein</fullName>
    </submittedName>
</protein>
<keyword evidence="1" id="KW-1133">Transmembrane helix</keyword>
<dbReference type="InterPro" id="IPR056690">
    <property type="entry name" value="DUF7788"/>
</dbReference>
<feature type="domain" description="DUF7788" evidence="3">
    <location>
        <begin position="245"/>
        <end position="294"/>
    </location>
</feature>
<dbReference type="Proteomes" id="UP000053144">
    <property type="component" value="Chromosome 2"/>
</dbReference>
<name>A0A0L9TVD4_PHAAN</name>
<organism evidence="4 5">
    <name type="scientific">Phaseolus angularis</name>
    <name type="common">Azuki bean</name>
    <name type="synonym">Vigna angularis</name>
    <dbReference type="NCBI Taxonomy" id="3914"/>
    <lineage>
        <taxon>Eukaryota</taxon>
        <taxon>Viridiplantae</taxon>
        <taxon>Streptophyta</taxon>
        <taxon>Embryophyta</taxon>
        <taxon>Tracheophyta</taxon>
        <taxon>Spermatophyta</taxon>
        <taxon>Magnoliopsida</taxon>
        <taxon>eudicotyledons</taxon>
        <taxon>Gunneridae</taxon>
        <taxon>Pentapetalae</taxon>
        <taxon>rosids</taxon>
        <taxon>fabids</taxon>
        <taxon>Fabales</taxon>
        <taxon>Fabaceae</taxon>
        <taxon>Papilionoideae</taxon>
        <taxon>50 kb inversion clade</taxon>
        <taxon>NPAAA clade</taxon>
        <taxon>indigoferoid/millettioid clade</taxon>
        <taxon>Phaseoleae</taxon>
        <taxon>Vigna</taxon>
    </lineage>
</organism>
<evidence type="ECO:0000259" key="3">
    <source>
        <dbReference type="Pfam" id="PF25043"/>
    </source>
</evidence>
<feature type="transmembrane region" description="Helical" evidence="1">
    <location>
        <begin position="300"/>
        <end position="319"/>
    </location>
</feature>
<proteinExistence type="predicted"/>
<evidence type="ECO:0000259" key="2">
    <source>
        <dbReference type="Pfam" id="PF11443"/>
    </source>
</evidence>
<dbReference type="Gramene" id="KOM34377">
    <property type="protein sequence ID" value="KOM34377"/>
    <property type="gene ID" value="LR48_Vigan02g052700"/>
</dbReference>
<keyword evidence="1" id="KW-0812">Transmembrane</keyword>
<reference evidence="5" key="1">
    <citation type="journal article" date="2015" name="Proc. Natl. Acad. Sci. U.S.A.">
        <title>Genome sequencing of adzuki bean (Vigna angularis) provides insight into high starch and low fat accumulation and domestication.</title>
        <authorList>
            <person name="Yang K."/>
            <person name="Tian Z."/>
            <person name="Chen C."/>
            <person name="Luo L."/>
            <person name="Zhao B."/>
            <person name="Wang Z."/>
            <person name="Yu L."/>
            <person name="Li Y."/>
            <person name="Sun Y."/>
            <person name="Li W."/>
            <person name="Chen Y."/>
            <person name="Li Y."/>
            <person name="Zhang Y."/>
            <person name="Ai D."/>
            <person name="Zhao J."/>
            <person name="Shang C."/>
            <person name="Ma Y."/>
            <person name="Wu B."/>
            <person name="Wang M."/>
            <person name="Gao L."/>
            <person name="Sun D."/>
            <person name="Zhang P."/>
            <person name="Guo F."/>
            <person name="Wang W."/>
            <person name="Li Y."/>
            <person name="Wang J."/>
            <person name="Varshney R.K."/>
            <person name="Wang J."/>
            <person name="Ling H.Q."/>
            <person name="Wan P."/>
        </authorList>
    </citation>
    <scope>NUCLEOTIDE SEQUENCE</scope>
    <source>
        <strain evidence="5">cv. Jingnong 6</strain>
    </source>
</reference>
<dbReference type="PANTHER" id="PTHR31373:SF17">
    <property type="entry name" value="OS06G0652100 PROTEIN"/>
    <property type="match status" value="1"/>
</dbReference>
<dbReference type="Pfam" id="PF11443">
    <property type="entry name" value="DUF2828"/>
    <property type="match status" value="1"/>
</dbReference>
<dbReference type="AlphaFoldDB" id="A0A0L9TVD4"/>
<gene>
    <name evidence="4" type="ORF">LR48_Vigan02g052700</name>
</gene>